<feature type="signal peptide" evidence="2">
    <location>
        <begin position="1"/>
        <end position="20"/>
    </location>
</feature>
<feature type="compositionally biased region" description="Basic and acidic residues" evidence="1">
    <location>
        <begin position="142"/>
        <end position="158"/>
    </location>
</feature>
<gene>
    <name evidence="3" type="ORF">Agub_g3257</name>
</gene>
<accession>A0AAD3DIC5</accession>
<keyword evidence="2" id="KW-0732">Signal</keyword>
<name>A0AAD3DIC5_9CHLO</name>
<evidence type="ECO:0000313" key="4">
    <source>
        <dbReference type="Proteomes" id="UP001054857"/>
    </source>
</evidence>
<reference evidence="3 4" key="1">
    <citation type="journal article" date="2021" name="Sci. Rep.">
        <title>Genome sequencing of the multicellular alga Astrephomene provides insights into convergent evolution of germ-soma differentiation.</title>
        <authorList>
            <person name="Yamashita S."/>
            <person name="Yamamoto K."/>
            <person name="Matsuzaki R."/>
            <person name="Suzuki S."/>
            <person name="Yamaguchi H."/>
            <person name="Hirooka S."/>
            <person name="Minakuchi Y."/>
            <person name="Miyagishima S."/>
            <person name="Kawachi M."/>
            <person name="Toyoda A."/>
            <person name="Nozaki H."/>
        </authorList>
    </citation>
    <scope>NUCLEOTIDE SEQUENCE [LARGE SCALE GENOMIC DNA]</scope>
    <source>
        <strain evidence="3 4">NIES-4017</strain>
    </source>
</reference>
<dbReference type="EMBL" id="BMAR01000003">
    <property type="protein sequence ID" value="GFR42386.1"/>
    <property type="molecule type" value="Genomic_DNA"/>
</dbReference>
<evidence type="ECO:0000256" key="2">
    <source>
        <dbReference type="SAM" id="SignalP"/>
    </source>
</evidence>
<comment type="caution">
    <text evidence="3">The sequence shown here is derived from an EMBL/GenBank/DDBJ whole genome shotgun (WGS) entry which is preliminary data.</text>
</comment>
<evidence type="ECO:0000313" key="3">
    <source>
        <dbReference type="EMBL" id="GFR42386.1"/>
    </source>
</evidence>
<feature type="region of interest" description="Disordered" evidence="1">
    <location>
        <begin position="191"/>
        <end position="219"/>
    </location>
</feature>
<organism evidence="3 4">
    <name type="scientific">Astrephomene gubernaculifera</name>
    <dbReference type="NCBI Taxonomy" id="47775"/>
    <lineage>
        <taxon>Eukaryota</taxon>
        <taxon>Viridiplantae</taxon>
        <taxon>Chlorophyta</taxon>
        <taxon>core chlorophytes</taxon>
        <taxon>Chlorophyceae</taxon>
        <taxon>CS clade</taxon>
        <taxon>Chlamydomonadales</taxon>
        <taxon>Astrephomenaceae</taxon>
        <taxon>Astrephomene</taxon>
    </lineage>
</organism>
<feature type="non-terminal residue" evidence="3">
    <location>
        <position position="219"/>
    </location>
</feature>
<feature type="region of interest" description="Disordered" evidence="1">
    <location>
        <begin position="92"/>
        <end position="158"/>
    </location>
</feature>
<evidence type="ECO:0000256" key="1">
    <source>
        <dbReference type="SAM" id="MobiDB-lite"/>
    </source>
</evidence>
<sequence length="219" mass="24157">SGICELPILLLLFVPFSVLRYLDVAEMSPGANGNVDDEDLDYITSDDIALFRRTLLARRFPGLQKMSDADLIALIRAERKATGRKLVPEVRLHPKTTFTPPPPKREQPAPRVTPFVPSNPFQAREQASRSNAERFTGVDTPYEAHRDDFNEGRTTDEKRRVAPFVPSCASQARDAIQIKYFLNSPQEAAPLAQGLTQQQPRPCGPTSGRAGTATQGQGS</sequence>
<proteinExistence type="predicted"/>
<protein>
    <submittedName>
        <fullName evidence="3">Uncharacterized protein</fullName>
    </submittedName>
</protein>
<dbReference type="AlphaFoldDB" id="A0AAD3DIC5"/>
<keyword evidence="4" id="KW-1185">Reference proteome</keyword>
<feature type="chain" id="PRO_5042173029" evidence="2">
    <location>
        <begin position="21"/>
        <end position="219"/>
    </location>
</feature>
<dbReference type="Proteomes" id="UP001054857">
    <property type="component" value="Unassembled WGS sequence"/>
</dbReference>